<dbReference type="Pfam" id="PF01593">
    <property type="entry name" value="Amino_oxidase"/>
    <property type="match status" value="1"/>
</dbReference>
<dbReference type="InterPro" id="IPR036188">
    <property type="entry name" value="FAD/NAD-bd_sf"/>
</dbReference>
<dbReference type="InterPro" id="IPR002937">
    <property type="entry name" value="Amino_oxidase"/>
</dbReference>
<gene>
    <name evidence="2" type="ORF">METZ01_LOCUS238299</name>
</gene>
<dbReference type="SUPFAM" id="SSF51905">
    <property type="entry name" value="FAD/NAD(P)-binding domain"/>
    <property type="match status" value="1"/>
</dbReference>
<dbReference type="GO" id="GO:0016491">
    <property type="term" value="F:oxidoreductase activity"/>
    <property type="evidence" value="ECO:0007669"/>
    <property type="project" value="InterPro"/>
</dbReference>
<dbReference type="GO" id="GO:0005829">
    <property type="term" value="C:cytosol"/>
    <property type="evidence" value="ECO:0007669"/>
    <property type="project" value="TreeGrafter"/>
</dbReference>
<dbReference type="EMBL" id="UINC01060686">
    <property type="protein sequence ID" value="SVB85445.1"/>
    <property type="molecule type" value="Genomic_DNA"/>
</dbReference>
<accession>A0A382HED0</accession>
<evidence type="ECO:0000313" key="2">
    <source>
        <dbReference type="EMBL" id="SVB85445.1"/>
    </source>
</evidence>
<dbReference type="GO" id="GO:0008767">
    <property type="term" value="F:UDP-galactopyranose mutase activity"/>
    <property type="evidence" value="ECO:0007669"/>
    <property type="project" value="TreeGrafter"/>
</dbReference>
<reference evidence="2" key="1">
    <citation type="submission" date="2018-05" db="EMBL/GenBank/DDBJ databases">
        <authorList>
            <person name="Lanie J.A."/>
            <person name="Ng W.-L."/>
            <person name="Kazmierczak K.M."/>
            <person name="Andrzejewski T.M."/>
            <person name="Davidsen T.M."/>
            <person name="Wayne K.J."/>
            <person name="Tettelin H."/>
            <person name="Glass J.I."/>
            <person name="Rusch D."/>
            <person name="Podicherti R."/>
            <person name="Tsui H.-C.T."/>
            <person name="Winkler M.E."/>
        </authorList>
    </citation>
    <scope>NUCLEOTIDE SEQUENCE</scope>
</reference>
<name>A0A382HED0_9ZZZZ</name>
<feature type="non-terminal residue" evidence="2">
    <location>
        <position position="381"/>
    </location>
</feature>
<dbReference type="Gene3D" id="3.50.50.60">
    <property type="entry name" value="FAD/NAD(P)-binding domain"/>
    <property type="match status" value="1"/>
</dbReference>
<organism evidence="2">
    <name type="scientific">marine metagenome</name>
    <dbReference type="NCBI Taxonomy" id="408172"/>
    <lineage>
        <taxon>unclassified sequences</taxon>
        <taxon>metagenomes</taxon>
        <taxon>ecological metagenomes</taxon>
    </lineage>
</organism>
<sequence>MSGQPIILGGGLAGLSACYHGDGIIYEKTQKTGGHASSHKKSGFIFDEGIHVMHTKNEYILSLMEKLNVDMEIRERNAWIMSHGAMTRYPFQANTFGLPKNIVNDCVQGFIENDFVDNEEIDSYEDWIYYMFGKGIAEHFMIPYCKKFWGLDARELTTEWVNVRHPRPSTDEVIEGSLREQTKGFGINAIYRYPKKGGFGFLGKRLADKCKDSIKVGMEATMIDVLKKEIEFNHNEVVSYDNILSSLPLPELIKIIPDAPDEVREAVSRLKTNSIFVVNIGVNRANITDKNWIYYLEKEFSFIRVSFPFNQSDNVAPHGTSSISAEIAYGHGNSLPTSKDKMADYVINELIEANVIEASDEIIYLDSIDIKYGYVIFDKER</sequence>
<feature type="domain" description="Amine oxidase" evidence="1">
    <location>
        <begin position="24"/>
        <end position="350"/>
    </location>
</feature>
<dbReference type="AlphaFoldDB" id="A0A382HED0"/>
<dbReference type="GO" id="GO:0050660">
    <property type="term" value="F:flavin adenine dinucleotide binding"/>
    <property type="evidence" value="ECO:0007669"/>
    <property type="project" value="TreeGrafter"/>
</dbReference>
<proteinExistence type="predicted"/>
<evidence type="ECO:0000259" key="1">
    <source>
        <dbReference type="Pfam" id="PF01593"/>
    </source>
</evidence>
<dbReference type="PANTHER" id="PTHR21197:SF0">
    <property type="entry name" value="UDP-GALACTOPYRANOSE MUTASE"/>
    <property type="match status" value="1"/>
</dbReference>
<dbReference type="PANTHER" id="PTHR21197">
    <property type="entry name" value="UDP-GALACTOPYRANOSE MUTASE"/>
    <property type="match status" value="1"/>
</dbReference>
<protein>
    <recommendedName>
        <fullName evidence="1">Amine oxidase domain-containing protein</fullName>
    </recommendedName>
</protein>